<dbReference type="SUPFAM" id="SSF56112">
    <property type="entry name" value="Protein kinase-like (PK-like)"/>
    <property type="match status" value="1"/>
</dbReference>
<dbReference type="EMBL" id="KV441549">
    <property type="protein sequence ID" value="OAG10913.1"/>
    <property type="molecule type" value="Genomic_DNA"/>
</dbReference>
<evidence type="ECO:0000256" key="9">
    <source>
        <dbReference type="ARBA" id="ARBA00022777"/>
    </source>
</evidence>
<feature type="domain" description="Protein kinase" evidence="15">
    <location>
        <begin position="15"/>
        <end position="297"/>
    </location>
</feature>
<dbReference type="PROSITE" id="PS00109">
    <property type="entry name" value="PROTEIN_KINASE_TYR"/>
    <property type="match status" value="1"/>
</dbReference>
<dbReference type="RefSeq" id="XP_018041278.1">
    <property type="nucleotide sequence ID" value="XM_018186542.1"/>
</dbReference>
<dbReference type="InterPro" id="IPR050660">
    <property type="entry name" value="NEK_Ser/Thr_kinase"/>
</dbReference>
<evidence type="ECO:0000259" key="15">
    <source>
        <dbReference type="PROSITE" id="PS50011"/>
    </source>
</evidence>
<comment type="subunit">
    <text evidence="2">Component of the EKC/KEOPS complex composed of at least BUD32, CGI121, GON7, KAE1 and PCC1; the whole complex dimerizes.</text>
</comment>
<proteinExistence type="predicted"/>
<evidence type="ECO:0000256" key="10">
    <source>
        <dbReference type="ARBA" id="ARBA00022840"/>
    </source>
</evidence>
<evidence type="ECO:0000256" key="11">
    <source>
        <dbReference type="ARBA" id="ARBA00030980"/>
    </source>
</evidence>
<evidence type="ECO:0000256" key="13">
    <source>
        <dbReference type="ARBA" id="ARBA00047899"/>
    </source>
</evidence>
<protein>
    <recommendedName>
        <fullName evidence="5">EKC/KEOPS complex subunit BUD32</fullName>
        <ecNumber evidence="3">2.7.11.1</ecNumber>
    </recommendedName>
    <alternativeName>
        <fullName evidence="11 12">Atypical Serine/threonine protein kinase BUD32</fullName>
    </alternativeName>
    <alternativeName>
        <fullName evidence="4">EKC/KEOPS complex subunit bud32</fullName>
    </alternativeName>
</protein>
<dbReference type="PANTHER" id="PTHR43671">
    <property type="entry name" value="SERINE/THREONINE-PROTEIN KINASE NEK"/>
    <property type="match status" value="1"/>
</dbReference>
<dbReference type="PROSITE" id="PS50011">
    <property type="entry name" value="PROTEIN_KINASE_DOM"/>
    <property type="match status" value="1"/>
</dbReference>
<dbReference type="OrthoDB" id="310217at2759"/>
<keyword evidence="17" id="KW-1185">Reference proteome</keyword>
<dbReference type="GO" id="GO:0004674">
    <property type="term" value="F:protein serine/threonine kinase activity"/>
    <property type="evidence" value="ECO:0007669"/>
    <property type="project" value="UniProtKB-KW"/>
</dbReference>
<dbReference type="AlphaFoldDB" id="A0A177CTR2"/>
<reference evidence="16 17" key="1">
    <citation type="submission" date="2016-05" db="EMBL/GenBank/DDBJ databases">
        <title>Comparative analysis of secretome profiles of manganese(II)-oxidizing ascomycete fungi.</title>
        <authorList>
            <consortium name="DOE Joint Genome Institute"/>
            <person name="Zeiner C.A."/>
            <person name="Purvine S.O."/>
            <person name="Zink E.M."/>
            <person name="Wu S."/>
            <person name="Pasa-Tolic L."/>
            <person name="Chaput D.L."/>
            <person name="Haridas S."/>
            <person name="Grigoriev I.V."/>
            <person name="Santelli C.M."/>
            <person name="Hansel C.M."/>
        </authorList>
    </citation>
    <scope>NUCLEOTIDE SEQUENCE [LARGE SCALE GENOMIC DNA]</scope>
    <source>
        <strain evidence="16 17">AP3s5-JAC2a</strain>
    </source>
</reference>
<dbReference type="Pfam" id="PF00069">
    <property type="entry name" value="Pkinase"/>
    <property type="match status" value="1"/>
</dbReference>
<dbReference type="GO" id="GO:0005634">
    <property type="term" value="C:nucleus"/>
    <property type="evidence" value="ECO:0007669"/>
    <property type="project" value="TreeGrafter"/>
</dbReference>
<dbReference type="InterPro" id="IPR000719">
    <property type="entry name" value="Prot_kinase_dom"/>
</dbReference>
<dbReference type="Proteomes" id="UP000077069">
    <property type="component" value="Unassembled WGS sequence"/>
</dbReference>
<dbReference type="InterPro" id="IPR011009">
    <property type="entry name" value="Kinase-like_dom_sf"/>
</dbReference>
<keyword evidence="7" id="KW-0808">Transferase</keyword>
<comment type="catalytic activity">
    <reaction evidence="13">
        <text>L-threonyl-[protein] + ATP = O-phospho-L-threonyl-[protein] + ADP + H(+)</text>
        <dbReference type="Rhea" id="RHEA:46608"/>
        <dbReference type="Rhea" id="RHEA-COMP:11060"/>
        <dbReference type="Rhea" id="RHEA-COMP:11605"/>
        <dbReference type="ChEBI" id="CHEBI:15378"/>
        <dbReference type="ChEBI" id="CHEBI:30013"/>
        <dbReference type="ChEBI" id="CHEBI:30616"/>
        <dbReference type="ChEBI" id="CHEBI:61977"/>
        <dbReference type="ChEBI" id="CHEBI:456216"/>
        <dbReference type="EC" id="2.7.11.1"/>
    </reaction>
</comment>
<dbReference type="EC" id="2.7.11.1" evidence="3"/>
<evidence type="ECO:0000256" key="12">
    <source>
        <dbReference type="ARBA" id="ARBA00033194"/>
    </source>
</evidence>
<evidence type="ECO:0000256" key="14">
    <source>
        <dbReference type="ARBA" id="ARBA00048679"/>
    </source>
</evidence>
<evidence type="ECO:0000256" key="3">
    <source>
        <dbReference type="ARBA" id="ARBA00012513"/>
    </source>
</evidence>
<gene>
    <name evidence="16" type="ORF">CC84DRAFT_497499</name>
</gene>
<evidence type="ECO:0000313" key="17">
    <source>
        <dbReference type="Proteomes" id="UP000077069"/>
    </source>
</evidence>
<sequence>MLEEICIRRRAGCKFELGSVLNHRWIIASSLSDHDNHASDSCTNRGIKLVQENSTGKWCILKMLPPDILRPGNAMREICVLQNLNRQGKTGHTNIVRLLDFADGCQHPHDIPWMVTELCDRGTLAQLVENYASQGVHLPEAFLWYAFERLAAAVQFCHNSGVVHRDITPTNIFLHSNTDMHTYPNLQLGDFGCAADEHYLLESTVEILSPGNPDFMPPEGYLVQASCDIYQVGLVVLCLCMRETDPTESLADFFNEMNTCGRQISTDLKRLIIWCLSREAAQRPSAEVLVASIDRIVSERQSNRKTFAFESLIEARNGMMASSNVAVPSL</sequence>
<keyword evidence="8" id="KW-0547">Nucleotide-binding</keyword>
<keyword evidence="6" id="KW-0723">Serine/threonine-protein kinase</keyword>
<dbReference type="InterPro" id="IPR008266">
    <property type="entry name" value="Tyr_kinase_AS"/>
</dbReference>
<accession>A0A177CTR2</accession>
<dbReference type="CDD" id="cd00180">
    <property type="entry name" value="PKc"/>
    <property type="match status" value="1"/>
</dbReference>
<dbReference type="Gene3D" id="1.10.510.10">
    <property type="entry name" value="Transferase(Phosphotransferase) domain 1"/>
    <property type="match status" value="1"/>
</dbReference>
<dbReference type="STRING" id="1460663.A0A177CTR2"/>
<evidence type="ECO:0000256" key="4">
    <source>
        <dbReference type="ARBA" id="ARBA00013948"/>
    </source>
</evidence>
<keyword evidence="9 16" id="KW-0418">Kinase</keyword>
<organism evidence="16 17">
    <name type="scientific">Paraphaeosphaeria sporulosa</name>
    <dbReference type="NCBI Taxonomy" id="1460663"/>
    <lineage>
        <taxon>Eukaryota</taxon>
        <taxon>Fungi</taxon>
        <taxon>Dikarya</taxon>
        <taxon>Ascomycota</taxon>
        <taxon>Pezizomycotina</taxon>
        <taxon>Dothideomycetes</taxon>
        <taxon>Pleosporomycetidae</taxon>
        <taxon>Pleosporales</taxon>
        <taxon>Massarineae</taxon>
        <taxon>Didymosphaeriaceae</taxon>
        <taxon>Paraphaeosphaeria</taxon>
    </lineage>
</organism>
<evidence type="ECO:0000256" key="6">
    <source>
        <dbReference type="ARBA" id="ARBA00022527"/>
    </source>
</evidence>
<evidence type="ECO:0000256" key="5">
    <source>
        <dbReference type="ARBA" id="ARBA00019973"/>
    </source>
</evidence>
<evidence type="ECO:0000256" key="1">
    <source>
        <dbReference type="ARBA" id="ARBA00003747"/>
    </source>
</evidence>
<keyword evidence="10" id="KW-0067">ATP-binding</keyword>
<evidence type="ECO:0000313" key="16">
    <source>
        <dbReference type="EMBL" id="OAG10913.1"/>
    </source>
</evidence>
<comment type="function">
    <text evidence="1">Component of the EKC/KEOPS complex that is required for the formation of a threonylcarbamoyl group on adenosine at position 37 (t(6)A37) in tRNAs that read codons beginning with adenine. The complex is probably involved in the transfer of the threonylcarbamoyl moiety of threonylcarbamoyl-AMP (TC-AMP) to the N6 group of A37. BUD32 has ATPase activity in the context of the EKC/KEOPS complex and likely plays a supporting role to the catalytic subunit KAE1. The EKC/KEOPS complex also promotes both telomere uncapping and telomere elongation. The complex is required for efficient recruitment of transcriptional coactivators.</text>
</comment>
<evidence type="ECO:0000256" key="2">
    <source>
        <dbReference type="ARBA" id="ARBA00011534"/>
    </source>
</evidence>
<comment type="catalytic activity">
    <reaction evidence="14">
        <text>L-seryl-[protein] + ATP = O-phospho-L-seryl-[protein] + ADP + H(+)</text>
        <dbReference type="Rhea" id="RHEA:17989"/>
        <dbReference type="Rhea" id="RHEA-COMP:9863"/>
        <dbReference type="Rhea" id="RHEA-COMP:11604"/>
        <dbReference type="ChEBI" id="CHEBI:15378"/>
        <dbReference type="ChEBI" id="CHEBI:29999"/>
        <dbReference type="ChEBI" id="CHEBI:30616"/>
        <dbReference type="ChEBI" id="CHEBI:83421"/>
        <dbReference type="ChEBI" id="CHEBI:456216"/>
        <dbReference type="EC" id="2.7.11.1"/>
    </reaction>
</comment>
<evidence type="ECO:0000256" key="7">
    <source>
        <dbReference type="ARBA" id="ARBA00022679"/>
    </source>
</evidence>
<evidence type="ECO:0000256" key="8">
    <source>
        <dbReference type="ARBA" id="ARBA00022741"/>
    </source>
</evidence>
<dbReference type="GeneID" id="28770028"/>
<dbReference type="GO" id="GO:0005524">
    <property type="term" value="F:ATP binding"/>
    <property type="evidence" value="ECO:0007669"/>
    <property type="project" value="UniProtKB-KW"/>
</dbReference>
<dbReference type="InParanoid" id="A0A177CTR2"/>
<name>A0A177CTR2_9PLEO</name>
<dbReference type="PANTHER" id="PTHR43671:SF98">
    <property type="entry name" value="SERINE_THREONINE-PROTEIN KINASE NEK11"/>
    <property type="match status" value="1"/>
</dbReference>